<reference evidence="1 2" key="1">
    <citation type="journal article" date="2012" name="Genome Biol.">
        <title>Sequencing three crocodilian genomes to illuminate the evolution of archosaurs and amniotes.</title>
        <authorList>
            <person name="St John J.A."/>
            <person name="Braun E.L."/>
            <person name="Isberg S.R."/>
            <person name="Miles L.G."/>
            <person name="Chong A.Y."/>
            <person name="Gongora J."/>
            <person name="Dalzell P."/>
            <person name="Moran C."/>
            <person name="Bed'hom B."/>
            <person name="Abzhanov A."/>
            <person name="Burgess S.C."/>
            <person name="Cooksey A.M."/>
            <person name="Castoe T.A."/>
            <person name="Crawford N.G."/>
            <person name="Densmore L.D."/>
            <person name="Drew J.C."/>
            <person name="Edwards S.V."/>
            <person name="Faircloth B.C."/>
            <person name="Fujita M.K."/>
            <person name="Greenwold M.J."/>
            <person name="Hoffmann F.G."/>
            <person name="Howard J.M."/>
            <person name="Iguchi T."/>
            <person name="Janes D.E."/>
            <person name="Khan S.Y."/>
            <person name="Kohno S."/>
            <person name="de Koning A.J."/>
            <person name="Lance S.L."/>
            <person name="McCarthy F.M."/>
            <person name="McCormack J.E."/>
            <person name="Merchant M.E."/>
            <person name="Peterson D.G."/>
            <person name="Pollock D.D."/>
            <person name="Pourmand N."/>
            <person name="Raney B.J."/>
            <person name="Roessler K.A."/>
            <person name="Sanford J.R."/>
            <person name="Sawyer R.H."/>
            <person name="Schmidt C.J."/>
            <person name="Triplett E.W."/>
            <person name="Tuberville T.D."/>
            <person name="Venegas-Anaya M."/>
            <person name="Howard J.T."/>
            <person name="Jarvis E.D."/>
            <person name="Guillette L.J.Jr."/>
            <person name="Glenn T.C."/>
            <person name="Green R.E."/>
            <person name="Ray D.A."/>
        </authorList>
    </citation>
    <scope>NUCLEOTIDE SEQUENCE [LARGE SCALE GENOMIC DNA]</scope>
    <source>
        <strain evidence="1">KSC_2009_1</strain>
    </source>
</reference>
<organism evidence="1 2">
    <name type="scientific">Alligator mississippiensis</name>
    <name type="common">American alligator</name>
    <dbReference type="NCBI Taxonomy" id="8496"/>
    <lineage>
        <taxon>Eukaryota</taxon>
        <taxon>Metazoa</taxon>
        <taxon>Chordata</taxon>
        <taxon>Craniata</taxon>
        <taxon>Vertebrata</taxon>
        <taxon>Euteleostomi</taxon>
        <taxon>Archelosauria</taxon>
        <taxon>Archosauria</taxon>
        <taxon>Crocodylia</taxon>
        <taxon>Alligatoridae</taxon>
        <taxon>Alligatorinae</taxon>
        <taxon>Alligator</taxon>
    </lineage>
</organism>
<keyword evidence="2" id="KW-1185">Reference proteome</keyword>
<dbReference type="EMBL" id="AKHW03006853">
    <property type="protein sequence ID" value="KYO18059.1"/>
    <property type="molecule type" value="Genomic_DNA"/>
</dbReference>
<gene>
    <name evidence="1" type="ORF">Y1Q_0011656</name>
</gene>
<dbReference type="Proteomes" id="UP000050525">
    <property type="component" value="Unassembled WGS sequence"/>
</dbReference>
<protein>
    <submittedName>
        <fullName evidence="1">Uncharacterized protein</fullName>
    </submittedName>
</protein>
<evidence type="ECO:0000313" key="1">
    <source>
        <dbReference type="EMBL" id="KYO18059.1"/>
    </source>
</evidence>
<dbReference type="AlphaFoldDB" id="A0A151M0M2"/>
<comment type="caution">
    <text evidence="1">The sequence shown here is derived from an EMBL/GenBank/DDBJ whole genome shotgun (WGS) entry which is preliminary data.</text>
</comment>
<evidence type="ECO:0000313" key="2">
    <source>
        <dbReference type="Proteomes" id="UP000050525"/>
    </source>
</evidence>
<accession>A0A151M0M2</accession>
<sequence length="68" mass="7430">MITTLVRFSTISSYCKTFGNYHSDRSLGFLHSWLDGIGEVCNATPLKKTPTGSTDELLDSMLGNSDAQ</sequence>
<name>A0A151M0M2_ALLMI</name>
<proteinExistence type="predicted"/>